<name>A0A0E1WBR9_BURPE</name>
<dbReference type="AlphaFoldDB" id="A0A0E1WBR9"/>
<dbReference type="EMBL" id="CM000832">
    <property type="protein sequence ID" value="EET09791.1"/>
    <property type="molecule type" value="Genomic_DNA"/>
</dbReference>
<gene>
    <name evidence="1" type="ORF">BURPS1710A_4017</name>
</gene>
<sequence>MNFIRHSVQYVPPFPLLCRAAPRLTNRPNGRRAHRMLARETRAK</sequence>
<evidence type="ECO:0000313" key="1">
    <source>
        <dbReference type="EMBL" id="EET09791.1"/>
    </source>
</evidence>
<protein>
    <submittedName>
        <fullName evidence="1">Uncharacterized protein</fullName>
    </submittedName>
</protein>
<reference evidence="1" key="1">
    <citation type="submission" date="2009-05" db="EMBL/GenBank/DDBJ databases">
        <authorList>
            <person name="Harkins D.M."/>
            <person name="DeShazer D."/>
            <person name="Woods D.E."/>
            <person name="Brinkac L.M."/>
            <person name="Brown K.A."/>
            <person name="Hung G.C."/>
            <person name="Tuanyok A."/>
            <person name="Zhang B."/>
            <person name="Nierman W.C."/>
        </authorList>
    </citation>
    <scope>NUCLEOTIDE SEQUENCE [LARGE SCALE GENOMIC DNA]</scope>
    <source>
        <strain evidence="1">1710a</strain>
    </source>
</reference>
<dbReference type="HOGENOM" id="CLU_3213522_0_0_4"/>
<dbReference type="Proteomes" id="UP000001812">
    <property type="component" value="Chromosome I"/>
</dbReference>
<proteinExistence type="predicted"/>
<organism evidence="1">
    <name type="scientific">Burkholderia pseudomallei 1710a</name>
    <dbReference type="NCBI Taxonomy" id="320371"/>
    <lineage>
        <taxon>Bacteria</taxon>
        <taxon>Pseudomonadati</taxon>
        <taxon>Pseudomonadota</taxon>
        <taxon>Betaproteobacteria</taxon>
        <taxon>Burkholderiales</taxon>
        <taxon>Burkholderiaceae</taxon>
        <taxon>Burkholderia</taxon>
        <taxon>pseudomallei group</taxon>
    </lineage>
</organism>
<accession>A0A0E1WBR9</accession>